<sequence length="126" mass="13714">MIALLSMLQCIAPLVHAHVSDDFHSGSIHFHLNGDILDHADAATAQPELSDVKAEFPTIGMAQGYKNDYILLLTDYQGASHTRLPTSLLNAIPLTIIGQTKQTSFRFSYYRPPAQAPPVIKLNSGA</sequence>
<reference evidence="2 3" key="1">
    <citation type="submission" date="2021-10" db="EMBL/GenBank/DDBJ databases">
        <authorList>
            <person name="Koch H."/>
        </authorList>
    </citation>
    <scope>NUCLEOTIDE SEQUENCE [LARGE SCALE GENOMIC DNA]</scope>
    <source>
        <strain evidence="2">6680</strain>
    </source>
</reference>
<evidence type="ECO:0000313" key="3">
    <source>
        <dbReference type="Proteomes" id="UP000839052"/>
    </source>
</evidence>
<evidence type="ECO:0000256" key="1">
    <source>
        <dbReference type="SAM" id="SignalP"/>
    </source>
</evidence>
<feature type="signal peptide" evidence="1">
    <location>
        <begin position="1"/>
        <end position="17"/>
    </location>
</feature>
<organism evidence="2 3">
    <name type="scientific">Candidatus Nitrotoga arctica</name>
    <dbReference type="NCBI Taxonomy" id="453162"/>
    <lineage>
        <taxon>Bacteria</taxon>
        <taxon>Pseudomonadati</taxon>
        <taxon>Pseudomonadota</taxon>
        <taxon>Betaproteobacteria</taxon>
        <taxon>Nitrosomonadales</taxon>
        <taxon>Gallionellaceae</taxon>
        <taxon>Candidatus Nitrotoga</taxon>
    </lineage>
</organism>
<feature type="chain" id="PRO_5046218356" evidence="1">
    <location>
        <begin position="18"/>
        <end position="126"/>
    </location>
</feature>
<accession>A0ABN8AHW8</accession>
<evidence type="ECO:0000313" key="2">
    <source>
        <dbReference type="EMBL" id="CAG9932330.1"/>
    </source>
</evidence>
<dbReference type="Proteomes" id="UP000839052">
    <property type="component" value="Chromosome"/>
</dbReference>
<protein>
    <submittedName>
        <fullName evidence="2">Uncharacterized protein</fullName>
    </submittedName>
</protein>
<gene>
    <name evidence="2" type="ORF">NTG6680_1077</name>
</gene>
<keyword evidence="3" id="KW-1185">Reference proteome</keyword>
<proteinExistence type="predicted"/>
<name>A0ABN8AHW8_9PROT</name>
<dbReference type="EMBL" id="OU912926">
    <property type="protein sequence ID" value="CAG9932330.1"/>
    <property type="molecule type" value="Genomic_DNA"/>
</dbReference>
<keyword evidence="1" id="KW-0732">Signal</keyword>